<evidence type="ECO:0000256" key="1">
    <source>
        <dbReference type="ARBA" id="ARBA00009755"/>
    </source>
</evidence>
<dbReference type="EC" id="5.4.99.-" evidence="9"/>
<dbReference type="PROSITE" id="PS01074">
    <property type="entry name" value="TERPENE_SYNTHASES"/>
    <property type="match status" value="1"/>
</dbReference>
<dbReference type="InterPro" id="IPR008930">
    <property type="entry name" value="Terpenoid_cyclase/PrenylTrfase"/>
</dbReference>
<comment type="pathway">
    <text evidence="8">Terpene metabolism; lanosterol biosynthesis; lanosterol from farnesyl diphosphate: step 3/3.</text>
</comment>
<evidence type="ECO:0000256" key="6">
    <source>
        <dbReference type="ARBA" id="ARBA00023235"/>
    </source>
</evidence>
<evidence type="ECO:0000313" key="13">
    <source>
        <dbReference type="Proteomes" id="UP001174909"/>
    </source>
</evidence>
<dbReference type="InterPro" id="IPR032697">
    <property type="entry name" value="SQ_cyclase_N"/>
</dbReference>
<dbReference type="Pfam" id="PF13249">
    <property type="entry name" value="SQHop_cyclase_N"/>
    <property type="match status" value="1"/>
</dbReference>
<dbReference type="CDD" id="cd02892">
    <property type="entry name" value="SQCY_1"/>
    <property type="match status" value="1"/>
</dbReference>
<accession>A0AA35RE98</accession>
<dbReference type="SUPFAM" id="SSF48239">
    <property type="entry name" value="Terpenoid cyclases/Protein prenyltransferases"/>
    <property type="match status" value="2"/>
</dbReference>
<name>A0AA35RE98_GEOBA</name>
<dbReference type="NCBIfam" id="TIGR01787">
    <property type="entry name" value="squalene_cyclas"/>
    <property type="match status" value="1"/>
</dbReference>
<dbReference type="EMBL" id="CASHTH010000997">
    <property type="protein sequence ID" value="CAI8009855.1"/>
    <property type="molecule type" value="Genomic_DNA"/>
</dbReference>
<keyword evidence="4" id="KW-0752">Steroid biosynthesis</keyword>
<dbReference type="Proteomes" id="UP001174909">
    <property type="component" value="Unassembled WGS sequence"/>
</dbReference>
<feature type="domain" description="Squalene cyclase N-terminal" evidence="11">
    <location>
        <begin position="80"/>
        <end position="363"/>
    </location>
</feature>
<evidence type="ECO:0000256" key="8">
    <source>
        <dbReference type="ARBA" id="ARBA00060682"/>
    </source>
</evidence>
<evidence type="ECO:0000256" key="5">
    <source>
        <dbReference type="ARBA" id="ARBA00023098"/>
    </source>
</evidence>
<evidence type="ECO:0000313" key="12">
    <source>
        <dbReference type="EMBL" id="CAI8009855.1"/>
    </source>
</evidence>
<dbReference type="PANTHER" id="PTHR11764:SF20">
    <property type="entry name" value="LANOSTEROL SYNTHASE"/>
    <property type="match status" value="1"/>
</dbReference>
<dbReference type="GO" id="GO:0006695">
    <property type="term" value="P:cholesterol biosynthetic process"/>
    <property type="evidence" value="ECO:0007669"/>
    <property type="project" value="TreeGrafter"/>
</dbReference>
<evidence type="ECO:0000256" key="3">
    <source>
        <dbReference type="ARBA" id="ARBA00022737"/>
    </source>
</evidence>
<evidence type="ECO:0000256" key="7">
    <source>
        <dbReference type="ARBA" id="ARBA00055567"/>
    </source>
</evidence>
<protein>
    <recommendedName>
        <fullName evidence="9">Terpene cyclase/mutase family member</fullName>
        <ecNumber evidence="9">5.4.99.-</ecNumber>
    </recommendedName>
</protein>
<reference evidence="12" key="1">
    <citation type="submission" date="2023-03" db="EMBL/GenBank/DDBJ databases">
        <authorList>
            <person name="Steffen K."/>
            <person name="Cardenas P."/>
        </authorList>
    </citation>
    <scope>NUCLEOTIDE SEQUENCE</scope>
</reference>
<dbReference type="AlphaFoldDB" id="A0AA35RE98"/>
<evidence type="ECO:0000256" key="2">
    <source>
        <dbReference type="ARBA" id="ARBA00022516"/>
    </source>
</evidence>
<dbReference type="Gene3D" id="1.50.10.20">
    <property type="match status" value="2"/>
</dbReference>
<feature type="domain" description="Squalene cyclase C-terminal" evidence="10">
    <location>
        <begin position="379"/>
        <end position="714"/>
    </location>
</feature>
<keyword evidence="6 9" id="KW-0413">Isomerase</keyword>
<dbReference type="Pfam" id="PF13243">
    <property type="entry name" value="SQHop_cyclase_C"/>
    <property type="match status" value="1"/>
</dbReference>
<dbReference type="Gene3D" id="6.20.120.20">
    <property type="match status" value="1"/>
</dbReference>
<comment type="caution">
    <text evidence="12">The sequence shown here is derived from an EMBL/GenBank/DDBJ whole genome shotgun (WGS) entry which is preliminary data.</text>
</comment>
<dbReference type="GO" id="GO:0016104">
    <property type="term" value="P:triterpenoid biosynthetic process"/>
    <property type="evidence" value="ECO:0007669"/>
    <property type="project" value="InterPro"/>
</dbReference>
<comment type="similarity">
    <text evidence="1 9">Belongs to the terpene cyclase/mutase family.</text>
</comment>
<organism evidence="12 13">
    <name type="scientific">Geodia barretti</name>
    <name type="common">Barrett's horny sponge</name>
    <dbReference type="NCBI Taxonomy" id="519541"/>
    <lineage>
        <taxon>Eukaryota</taxon>
        <taxon>Metazoa</taxon>
        <taxon>Porifera</taxon>
        <taxon>Demospongiae</taxon>
        <taxon>Heteroscleromorpha</taxon>
        <taxon>Tetractinellida</taxon>
        <taxon>Astrophorina</taxon>
        <taxon>Geodiidae</taxon>
        <taxon>Geodia</taxon>
    </lineage>
</organism>
<dbReference type="InterPro" id="IPR032696">
    <property type="entry name" value="SQ_cyclase_C"/>
</dbReference>
<keyword evidence="5" id="KW-0443">Lipid metabolism</keyword>
<dbReference type="FunFam" id="1.50.10.20:FF:000003">
    <property type="entry name" value="Terpene cyclase/mutase family member"/>
    <property type="match status" value="1"/>
</dbReference>
<gene>
    <name evidence="12" type="ORF">GBAR_LOCUS6570</name>
</gene>
<dbReference type="GO" id="GO:0005811">
    <property type="term" value="C:lipid droplet"/>
    <property type="evidence" value="ECO:0007669"/>
    <property type="project" value="InterPro"/>
</dbReference>
<evidence type="ECO:0000259" key="10">
    <source>
        <dbReference type="Pfam" id="PF13243"/>
    </source>
</evidence>
<sequence length="721" mass="81849">MAGEEPRKRNVIASTDLTKWRLKNEKGRQTWWYDASGEFGRESNFAELHSLGLDTSIEAPALTPAANAREAAGNGMTFYSKLQTEDGHWAGDYGGPLFLMAGLVIVCHVTNTPLEEAQKKEMIRYLRNVQRDDGGWGLHIAGKSTVFGTALNYATLRLLGVDRDDRDIVRARGLLHRLGGATGIPSWGKFWLAVLGVYDWTGLNTLLPELWILPSWLPIHPSTWWCHCRQVYLPMGYCYARRVKAPESKIITELREELYTAPYASIDWPAQRNNVAPGDIYTPHSTALDLTLRIANVYESVHSSYLRSWAVRECLEHIRADDRFTHCISIGPISKVVQMLVRWHADGPQSPDFKEHVRRVRDYLWMGRDGMKMQGTNGSQLWDATFATQAFLEASAATDKRFSQCLTAAHDFFKVTQIPDNPPDYKKYYRHMNKGAFPFSTVECGWIVSDCTAEGLKSVMLLQEKCRFIKDHVDPNQLCNCVDVLLSMQNSNGGYASYETKRGSTLMELLNPAEVFGDIMIDYTYVECTSASIQALKHFTDHNSYRQEDIRRCLSKAIRYILSIQRDDGSWEGSWAVCFTYGTWFGLEALACLGRSYEHGTAGVEVKKACEFLLSRQMEDGGWGEDFASCEERRYVQSRTSQIVNTCWALLGLMAVRYPDPKPIARGIQIIMERQLPNGDWPQDGVKGVFNKTCAISYTSYRNVFPIWTLGRFARLHPKIQ</sequence>
<dbReference type="InterPro" id="IPR002365">
    <property type="entry name" value="Terpene_synthase_CS"/>
</dbReference>
<evidence type="ECO:0000256" key="9">
    <source>
        <dbReference type="RuleBase" id="RU362003"/>
    </source>
</evidence>
<comment type="function">
    <text evidence="7">Key enzyme in the cholesterol biosynthesis pathway. Catalyzes the cyclization of (S)-2,3 oxidosqualene to lanosterol, a reaction that forms the sterol nucleus. Through the production of lanosterol may regulate lens protein aggregation and increase transparency.</text>
</comment>
<keyword evidence="2" id="KW-0444">Lipid biosynthesis</keyword>
<evidence type="ECO:0000256" key="4">
    <source>
        <dbReference type="ARBA" id="ARBA00022955"/>
    </source>
</evidence>
<dbReference type="GO" id="GO:0000250">
    <property type="term" value="F:lanosterol synthase activity"/>
    <property type="evidence" value="ECO:0007669"/>
    <property type="project" value="TreeGrafter"/>
</dbReference>
<evidence type="ECO:0000259" key="11">
    <source>
        <dbReference type="Pfam" id="PF13249"/>
    </source>
</evidence>
<keyword evidence="3" id="KW-0677">Repeat</keyword>
<dbReference type="FunFam" id="1.50.10.20:FF:000002">
    <property type="entry name" value="Terpene cyclase/mutase family member"/>
    <property type="match status" value="1"/>
</dbReference>
<proteinExistence type="inferred from homology"/>
<dbReference type="SFLD" id="SFLDG01016">
    <property type="entry name" value="Prenyltransferase_Like_2"/>
    <property type="match status" value="1"/>
</dbReference>
<keyword evidence="13" id="KW-1185">Reference proteome</keyword>
<dbReference type="PANTHER" id="PTHR11764">
    <property type="entry name" value="TERPENE CYCLASE/MUTASE FAMILY MEMBER"/>
    <property type="match status" value="1"/>
</dbReference>
<dbReference type="InterPro" id="IPR018333">
    <property type="entry name" value="Squalene_cyclase"/>
</dbReference>